<evidence type="ECO:0008006" key="4">
    <source>
        <dbReference type="Google" id="ProtNLM"/>
    </source>
</evidence>
<feature type="region of interest" description="Disordered" evidence="1">
    <location>
        <begin position="118"/>
        <end position="151"/>
    </location>
</feature>
<evidence type="ECO:0000313" key="2">
    <source>
        <dbReference type="EMBL" id="VVQ06940.1"/>
    </source>
</evidence>
<evidence type="ECO:0000313" key="3">
    <source>
        <dbReference type="Proteomes" id="UP000327191"/>
    </source>
</evidence>
<dbReference type="RefSeq" id="WP_095945113.1">
    <property type="nucleotide sequence ID" value="NZ_CABVJE010000013.1"/>
</dbReference>
<dbReference type="PROSITE" id="PS51257">
    <property type="entry name" value="PROKAR_LIPOPROTEIN"/>
    <property type="match status" value="1"/>
</dbReference>
<dbReference type="OrthoDB" id="7033560at2"/>
<dbReference type="EMBL" id="CABVJE010000013">
    <property type="protein sequence ID" value="VVQ06940.1"/>
    <property type="molecule type" value="Genomic_DNA"/>
</dbReference>
<name>A0A5E7U849_PSEFL</name>
<dbReference type="Proteomes" id="UP000327191">
    <property type="component" value="Unassembled WGS sequence"/>
</dbReference>
<protein>
    <recommendedName>
        <fullName evidence="4">Lipoprotein</fullName>
    </recommendedName>
</protein>
<accession>A0A5E7U849</accession>
<dbReference type="AlphaFoldDB" id="A0A5E7U849"/>
<evidence type="ECO:0000256" key="1">
    <source>
        <dbReference type="SAM" id="MobiDB-lite"/>
    </source>
</evidence>
<sequence>MLCRILLLAVLGLSLGGCVPYYDEGGSYYSSEAYTSPAPTHYAGGSSYYYNGGGYYTPPPRYYVPPARYYQPTPRYYSQPRIYQPSRYYSQPRMYQPSRHYQSAPRYYQPSRGDYRMHQNHHWDGRNRGNWNNDYRGHDGRGYRSGRSNHR</sequence>
<proteinExistence type="predicted"/>
<feature type="compositionally biased region" description="Basic and acidic residues" evidence="1">
    <location>
        <begin position="118"/>
        <end position="127"/>
    </location>
</feature>
<reference evidence="2 3" key="1">
    <citation type="submission" date="2019-09" db="EMBL/GenBank/DDBJ databases">
        <authorList>
            <person name="Chandra G."/>
            <person name="Truman W A."/>
        </authorList>
    </citation>
    <scope>NUCLEOTIDE SEQUENCE [LARGE SCALE GENOMIC DNA]</scope>
    <source>
        <strain evidence="2">PS938</strain>
    </source>
</reference>
<organism evidence="2 3">
    <name type="scientific">Pseudomonas fluorescens</name>
    <dbReference type="NCBI Taxonomy" id="294"/>
    <lineage>
        <taxon>Bacteria</taxon>
        <taxon>Pseudomonadati</taxon>
        <taxon>Pseudomonadota</taxon>
        <taxon>Gammaproteobacteria</taxon>
        <taxon>Pseudomonadales</taxon>
        <taxon>Pseudomonadaceae</taxon>
        <taxon>Pseudomonas</taxon>
    </lineage>
</organism>
<gene>
    <name evidence="2" type="ORF">PS938_03094</name>
</gene>